<dbReference type="KEGG" id="pseb:EOK75_02380"/>
<keyword evidence="5" id="KW-1185">Reference proteome</keyword>
<dbReference type="GO" id="GO:0051287">
    <property type="term" value="F:NAD binding"/>
    <property type="evidence" value="ECO:0007669"/>
    <property type="project" value="InterPro"/>
</dbReference>
<reference evidence="4 5" key="1">
    <citation type="submission" date="2019-05" db="EMBL/GenBank/DDBJ databases">
        <title>Pseudorhodobacter turbinis sp. nov., isolated from the gut of the Korean turban shell.</title>
        <authorList>
            <person name="Jeong Y.-S."/>
            <person name="Kang W.-R."/>
            <person name="Bae J.-W."/>
        </authorList>
    </citation>
    <scope>NUCLEOTIDE SEQUENCE [LARGE SCALE GENOMIC DNA]</scope>
    <source>
        <strain evidence="4 5">S12M18</strain>
    </source>
</reference>
<dbReference type="Proteomes" id="UP000298631">
    <property type="component" value="Chromosome"/>
</dbReference>
<keyword evidence="1" id="KW-0560">Oxidoreductase</keyword>
<feature type="domain" description="D-isomer specific 2-hydroxyacid dehydrogenase NAD-binding" evidence="3">
    <location>
        <begin position="101"/>
        <end position="274"/>
    </location>
</feature>
<dbReference type="InterPro" id="IPR036291">
    <property type="entry name" value="NAD(P)-bd_dom_sf"/>
</dbReference>
<name>A0A4P8EEB4_9RHOB</name>
<dbReference type="SUPFAM" id="SSF51735">
    <property type="entry name" value="NAD(P)-binding Rossmann-fold domains"/>
    <property type="match status" value="1"/>
</dbReference>
<accession>A0A4P8EEB4</accession>
<dbReference type="Pfam" id="PF02826">
    <property type="entry name" value="2-Hacid_dh_C"/>
    <property type="match status" value="1"/>
</dbReference>
<sequence length="309" mass="33973">MTFLANMDRPRAEMLRDKFAKLMPETTVVLADEPFAKSNVRYMLTWQVPEDIKTAYPNLEVIFSLGAGADQFVMSDVPEGVPIVRLIDDGLTAMMQEYVTMAVLALHRDLPGYIDNQRRQVWERVTVPPPTRDRRVGVMGLGELGQGALRALAPFGFPLSGWARSPRKIDGVTTYHGAAGLAPFLAQTDILICLLPLTGETRNILNRDLFDSLPEGAALVHVGRGQQLDHDALLAALDAGRLRAAVIDVTAPEPLPAGHAFWSDPRILLTPHIACITRLETSLRGICDNLRRHQAGKSLRGVVDPELGY</sequence>
<dbReference type="SUPFAM" id="SSF52283">
    <property type="entry name" value="Formate/glycerate dehydrogenase catalytic domain-like"/>
    <property type="match status" value="1"/>
</dbReference>
<dbReference type="AlphaFoldDB" id="A0A4P8EEB4"/>
<dbReference type="PANTHER" id="PTHR43333:SF1">
    <property type="entry name" value="D-ISOMER SPECIFIC 2-HYDROXYACID DEHYDROGENASE NAD-BINDING DOMAIN-CONTAINING PROTEIN"/>
    <property type="match status" value="1"/>
</dbReference>
<evidence type="ECO:0000313" key="5">
    <source>
        <dbReference type="Proteomes" id="UP000298631"/>
    </source>
</evidence>
<dbReference type="Gene3D" id="3.40.50.720">
    <property type="entry name" value="NAD(P)-binding Rossmann-like Domain"/>
    <property type="match status" value="2"/>
</dbReference>
<evidence type="ECO:0000256" key="1">
    <source>
        <dbReference type="ARBA" id="ARBA00023002"/>
    </source>
</evidence>
<gene>
    <name evidence="4" type="ORF">EOK75_02380</name>
</gene>
<dbReference type="PANTHER" id="PTHR43333">
    <property type="entry name" value="2-HACID_DH_C DOMAIN-CONTAINING PROTEIN"/>
    <property type="match status" value="1"/>
</dbReference>
<evidence type="ECO:0000313" key="4">
    <source>
        <dbReference type="EMBL" id="QCO54735.1"/>
    </source>
</evidence>
<evidence type="ECO:0000256" key="2">
    <source>
        <dbReference type="ARBA" id="ARBA00023027"/>
    </source>
</evidence>
<dbReference type="EMBL" id="CP039964">
    <property type="protein sequence ID" value="QCO54735.1"/>
    <property type="molecule type" value="Genomic_DNA"/>
</dbReference>
<dbReference type="OrthoDB" id="9787219at2"/>
<protein>
    <submittedName>
        <fullName evidence="4">Glyoxylate/hydroxypyruvate reductase A</fullName>
    </submittedName>
</protein>
<dbReference type="InterPro" id="IPR006140">
    <property type="entry name" value="D-isomer_DH_NAD-bd"/>
</dbReference>
<dbReference type="CDD" id="cd12164">
    <property type="entry name" value="GDH_like_2"/>
    <property type="match status" value="1"/>
</dbReference>
<dbReference type="RefSeq" id="WP_137192405.1">
    <property type="nucleotide sequence ID" value="NZ_CP039964.1"/>
</dbReference>
<keyword evidence="2" id="KW-0520">NAD</keyword>
<keyword evidence="4" id="KW-0670">Pyruvate</keyword>
<organism evidence="4 5">
    <name type="scientific">Pseudorhodobacter turbinis</name>
    <dbReference type="NCBI Taxonomy" id="2500533"/>
    <lineage>
        <taxon>Bacteria</taxon>
        <taxon>Pseudomonadati</taxon>
        <taxon>Pseudomonadota</taxon>
        <taxon>Alphaproteobacteria</taxon>
        <taxon>Rhodobacterales</taxon>
        <taxon>Paracoccaceae</taxon>
        <taxon>Pseudorhodobacter</taxon>
    </lineage>
</organism>
<dbReference type="GO" id="GO:0016491">
    <property type="term" value="F:oxidoreductase activity"/>
    <property type="evidence" value="ECO:0007669"/>
    <property type="project" value="UniProtKB-KW"/>
</dbReference>
<proteinExistence type="predicted"/>
<evidence type="ECO:0000259" key="3">
    <source>
        <dbReference type="Pfam" id="PF02826"/>
    </source>
</evidence>